<feature type="transmembrane region" description="Helical" evidence="1">
    <location>
        <begin position="110"/>
        <end position="128"/>
    </location>
</feature>
<sequence>MAVNGAGGTPGGLGRFFLGLAMMVAGGYLFLNSIRVYHFFSLGYALHSFGPVRLTTGMTLIPLCLGLVMIFYNARTILGWLLFLGSLLAVCVGVIASIRFSLAGMSLFDLLVILTLLLGGLGLFLGSLRSQGSTT</sequence>
<accession>A0A7C9ILD3</accession>
<name>A0A7C9ILD3_9BACT</name>
<dbReference type="AlphaFoldDB" id="A0A7C9ILD3"/>
<comment type="caution">
    <text evidence="2">The sequence shown here is derived from an EMBL/GenBank/DDBJ whole genome shotgun (WGS) entry which is preliminary data.</text>
</comment>
<keyword evidence="1" id="KW-0472">Membrane</keyword>
<protein>
    <submittedName>
        <fullName evidence="2">Uncharacterized protein</fullName>
    </submittedName>
</protein>
<evidence type="ECO:0000313" key="2">
    <source>
        <dbReference type="EMBL" id="MYL83505.1"/>
    </source>
</evidence>
<dbReference type="RefSeq" id="WP_211922525.1">
    <property type="nucleotide sequence ID" value="NZ_WVUD01000015.1"/>
</dbReference>
<keyword evidence="1" id="KW-1133">Transmembrane helix</keyword>
<evidence type="ECO:0000256" key="1">
    <source>
        <dbReference type="SAM" id="Phobius"/>
    </source>
</evidence>
<keyword evidence="3" id="KW-1185">Reference proteome</keyword>
<keyword evidence="1" id="KW-0812">Transmembrane</keyword>
<feature type="transmembrane region" description="Helical" evidence="1">
    <location>
        <begin position="12"/>
        <end position="31"/>
    </location>
</feature>
<feature type="transmembrane region" description="Helical" evidence="1">
    <location>
        <begin position="78"/>
        <end position="98"/>
    </location>
</feature>
<evidence type="ECO:0000313" key="3">
    <source>
        <dbReference type="Proteomes" id="UP000482487"/>
    </source>
</evidence>
<proteinExistence type="predicted"/>
<feature type="transmembrane region" description="Helical" evidence="1">
    <location>
        <begin position="52"/>
        <end position="72"/>
    </location>
</feature>
<gene>
    <name evidence="2" type="ORF">GTA51_10250</name>
</gene>
<dbReference type="Proteomes" id="UP000482487">
    <property type="component" value="Unassembled WGS sequence"/>
</dbReference>
<dbReference type="EMBL" id="WVUD01000015">
    <property type="protein sequence ID" value="MYL83505.1"/>
    <property type="molecule type" value="Genomic_DNA"/>
</dbReference>
<reference evidence="2 3" key="1">
    <citation type="submission" date="2020-01" db="EMBL/GenBank/DDBJ databases">
        <title>Genome sequence of Desulfovibrio aerotolerans DSM 16695(T).</title>
        <authorList>
            <person name="Karnachuk O."/>
            <person name="Avakyan M."/>
            <person name="Mardanov A."/>
            <person name="Kadnikov V."/>
            <person name="Ravin N."/>
        </authorList>
    </citation>
    <scope>NUCLEOTIDE SEQUENCE [LARGE SCALE GENOMIC DNA]</scope>
    <source>
        <strain evidence="2 3">DSM 16695</strain>
    </source>
</reference>
<organism evidence="2 3">
    <name type="scientific">Solidesulfovibrio aerotolerans</name>
    <dbReference type="NCBI Taxonomy" id="295255"/>
    <lineage>
        <taxon>Bacteria</taxon>
        <taxon>Pseudomonadati</taxon>
        <taxon>Thermodesulfobacteriota</taxon>
        <taxon>Desulfovibrionia</taxon>
        <taxon>Desulfovibrionales</taxon>
        <taxon>Desulfovibrionaceae</taxon>
        <taxon>Solidesulfovibrio</taxon>
    </lineage>
</organism>